<evidence type="ECO:0000313" key="3">
    <source>
        <dbReference type="Proteomes" id="UP000428803"/>
    </source>
</evidence>
<name>A0A6I6L2M6_9SPHN</name>
<keyword evidence="1" id="KW-0732">Signal</keyword>
<feature type="signal peptide" evidence="1">
    <location>
        <begin position="1"/>
        <end position="17"/>
    </location>
</feature>
<organism evidence="2 3">
    <name type="scientific">Sphingorhabdus lacus</name>
    <dbReference type="NCBI Taxonomy" id="392610"/>
    <lineage>
        <taxon>Bacteria</taxon>
        <taxon>Pseudomonadati</taxon>
        <taxon>Pseudomonadota</taxon>
        <taxon>Alphaproteobacteria</taxon>
        <taxon>Sphingomonadales</taxon>
        <taxon>Sphingomonadaceae</taxon>
        <taxon>Sphingorhabdus</taxon>
    </lineage>
</organism>
<accession>A0A6I6L2M6</accession>
<gene>
    <name evidence="2" type="ORF">EUU25_04085</name>
</gene>
<evidence type="ECO:0000256" key="1">
    <source>
        <dbReference type="SAM" id="SignalP"/>
    </source>
</evidence>
<reference evidence="3" key="1">
    <citation type="submission" date="2019-01" db="EMBL/GenBank/DDBJ databases">
        <title>Sphingorhabdus lacus sp.nov., isolated from an oligotrophic freshwater lake.</title>
        <authorList>
            <person name="Park M."/>
        </authorList>
    </citation>
    <scope>NUCLEOTIDE SEQUENCE [LARGE SCALE GENOMIC DNA]</scope>
    <source>
        <strain evidence="3">IMCC1753</strain>
    </source>
</reference>
<protein>
    <recommendedName>
        <fullName evidence="4">Lipoprotein</fullName>
    </recommendedName>
</protein>
<keyword evidence="3" id="KW-1185">Reference proteome</keyword>
<sequence>MQTFKSALFLAVALTLAACNGGDDLSQAEREAAEQAAQAGKVECALAGSDSFERVCTTEQIVSDEGKILVIRHPDGGFRRFDILTDGRGLAPADGFDETRITLLDSGMIEVRSGDDKYRLPALIKGTEASQDKDAG</sequence>
<evidence type="ECO:0008006" key="4">
    <source>
        <dbReference type="Google" id="ProtNLM"/>
    </source>
</evidence>
<dbReference type="EMBL" id="CP035733">
    <property type="protein sequence ID" value="QGY79865.1"/>
    <property type="molecule type" value="Genomic_DNA"/>
</dbReference>
<dbReference type="AlphaFoldDB" id="A0A6I6L2M6"/>
<dbReference type="KEGG" id="slaa:EUU25_04085"/>
<dbReference type="RefSeq" id="WP_158898534.1">
    <property type="nucleotide sequence ID" value="NZ_CP035733.1"/>
</dbReference>
<dbReference type="Proteomes" id="UP000428803">
    <property type="component" value="Chromosome"/>
</dbReference>
<dbReference type="OrthoDB" id="5402191at2"/>
<dbReference type="PROSITE" id="PS51257">
    <property type="entry name" value="PROKAR_LIPOPROTEIN"/>
    <property type="match status" value="1"/>
</dbReference>
<proteinExistence type="predicted"/>
<evidence type="ECO:0000313" key="2">
    <source>
        <dbReference type="EMBL" id="QGY79865.1"/>
    </source>
</evidence>
<feature type="chain" id="PRO_5026005680" description="Lipoprotein" evidence="1">
    <location>
        <begin position="18"/>
        <end position="136"/>
    </location>
</feature>